<dbReference type="GO" id="GO:0032184">
    <property type="term" value="F:SUMO polymer binding"/>
    <property type="evidence" value="ECO:0007669"/>
    <property type="project" value="TreeGrafter"/>
</dbReference>
<proteinExistence type="predicted"/>
<gene>
    <name evidence="2" type="ORF">MMEN_LOCUS17481</name>
</gene>
<evidence type="ECO:0000256" key="1">
    <source>
        <dbReference type="SAM" id="MobiDB-lite"/>
    </source>
</evidence>
<dbReference type="OrthoDB" id="6088715at2759"/>
<dbReference type="AlphaFoldDB" id="A0A8S4BTT9"/>
<protein>
    <submittedName>
        <fullName evidence="2">(Atlantic silverside) hypothetical protein</fullName>
    </submittedName>
</protein>
<evidence type="ECO:0000313" key="2">
    <source>
        <dbReference type="EMBL" id="CAG5991261.1"/>
    </source>
</evidence>
<dbReference type="PANTHER" id="PTHR23187:SF3">
    <property type="entry name" value="SUMO-INTERACTING MOTIF-CONTAINING PROTEIN 1"/>
    <property type="match status" value="1"/>
</dbReference>
<feature type="region of interest" description="Disordered" evidence="1">
    <location>
        <begin position="355"/>
        <end position="378"/>
    </location>
</feature>
<evidence type="ECO:0000313" key="3">
    <source>
        <dbReference type="Proteomes" id="UP000677803"/>
    </source>
</evidence>
<dbReference type="PANTHER" id="PTHR23187">
    <property type="entry name" value="FLJ44216 PROTEIN-RELATED"/>
    <property type="match status" value="1"/>
</dbReference>
<feature type="region of interest" description="Disordered" evidence="1">
    <location>
        <begin position="224"/>
        <end position="297"/>
    </location>
</feature>
<feature type="compositionally biased region" description="Polar residues" evidence="1">
    <location>
        <begin position="277"/>
        <end position="289"/>
    </location>
</feature>
<accession>A0A8S4BTT9</accession>
<organism evidence="2 3">
    <name type="scientific">Menidia menidia</name>
    <name type="common">Atlantic silverside</name>
    <dbReference type="NCBI Taxonomy" id="238744"/>
    <lineage>
        <taxon>Eukaryota</taxon>
        <taxon>Metazoa</taxon>
        <taxon>Chordata</taxon>
        <taxon>Craniata</taxon>
        <taxon>Vertebrata</taxon>
        <taxon>Euteleostomi</taxon>
        <taxon>Actinopterygii</taxon>
        <taxon>Neopterygii</taxon>
        <taxon>Teleostei</taxon>
        <taxon>Neoteleostei</taxon>
        <taxon>Acanthomorphata</taxon>
        <taxon>Ovalentaria</taxon>
        <taxon>Atherinomorphae</taxon>
        <taxon>Atheriniformes</taxon>
        <taxon>Atherinopsidae</taxon>
        <taxon>Menidiinae</taxon>
        <taxon>Menidia</taxon>
    </lineage>
</organism>
<name>A0A8S4BTT9_9TELE</name>
<reference evidence="2" key="1">
    <citation type="submission" date="2021-05" db="EMBL/GenBank/DDBJ databases">
        <authorList>
            <person name="Tigano A."/>
        </authorList>
    </citation>
    <scope>NUCLEOTIDE SEQUENCE</scope>
</reference>
<feature type="compositionally biased region" description="Basic and acidic residues" evidence="1">
    <location>
        <begin position="235"/>
        <end position="248"/>
    </location>
</feature>
<keyword evidence="3" id="KW-1185">Reference proteome</keyword>
<dbReference type="InterPro" id="IPR052119">
    <property type="entry name" value="ElonginBC-PRC2_ViralRestrict"/>
</dbReference>
<feature type="region of interest" description="Disordered" evidence="1">
    <location>
        <begin position="116"/>
        <end position="147"/>
    </location>
</feature>
<comment type="caution">
    <text evidence="2">The sequence shown here is derived from an EMBL/GenBank/DDBJ whole genome shotgun (WGS) entry which is preliminary data.</text>
</comment>
<feature type="compositionally biased region" description="Low complexity" evidence="1">
    <location>
        <begin position="323"/>
        <end position="337"/>
    </location>
</feature>
<sequence length="794" mass="89904">MEEMITLSSDDSDVEIVGSYSEFTSKADPLPLSDVRVDIEAVNVNIPPHFIDLTDPRWTFPDLKLRKTQHSTSTSVIDLTENDSKETELKTENLSPADDIHLEKYCTDIKNISIKQDSTPPEISVKDSSDKAPQQDCGAPDSKRHLNSDAQLKEPNLKEPSYFCHDTTAVKLTRLPFLETHVRELKNSGRSIHLTKQSLCFIHPENEKEPQECDVNLRATAALNVSESSTEGPPQEEKSTTDRQESRKNISNAQCQDESHHCQTPVDPLTSEEESSEANSVKKSTNESQPDGFPSADHLKAQSESLYSKLTNLELDQTESKQSCPSLHSPKSSSAHANTPEWDMETETYREDIEMDSPSSLLWQGESDGEELNDRSRPGMDYRAVSREDRQYVSPAALNKVLSGQAQALINEGNGSFGTAEVLCRQSLSLVYSTIEENYPEGTLQLLSDLLQPGYYPPKDIMSHLLRGILLDPLSPYHLSVQAFNLLMRTQRHHMVGKRTIPWDWDLLTSVLSDQDSTKKPRCEIVRMFLEYTVQTLEDDFWAKCSSSGPHHSIAKAMLSCDQQFTRVRDIIKWLFTAIMKSTEHEKSKETTREKDEHIRIVAIFQRMLSIALEVDHSPTLHSTKLSQELFHTLLSHAPLRAHRLLLLESLESKLLRCKLLEHLLDYACPQKVTLPMSLSLLLHFLKSCTLEPDPTDGTERWQRWEELIHLLWMLLLSYNKAMKGYLRSSSGEQRSRAGTSVYRPEDTISKPAVREAVEAFLSRSRADLGGALPLHVEESLTYLQDHLLDVCQC</sequence>
<feature type="region of interest" description="Disordered" evidence="1">
    <location>
        <begin position="316"/>
        <end position="342"/>
    </location>
</feature>
<dbReference type="EMBL" id="CAJRST010036666">
    <property type="protein sequence ID" value="CAG5991261.1"/>
    <property type="molecule type" value="Genomic_DNA"/>
</dbReference>
<dbReference type="Proteomes" id="UP000677803">
    <property type="component" value="Unassembled WGS sequence"/>
</dbReference>